<dbReference type="AlphaFoldDB" id="A0A498IVZ2"/>
<dbReference type="EMBL" id="RDQH01000336">
    <property type="protein sequence ID" value="RXH86387.1"/>
    <property type="molecule type" value="Genomic_DNA"/>
</dbReference>
<comment type="caution">
    <text evidence="1">The sequence shown here is derived from an EMBL/GenBank/DDBJ whole genome shotgun (WGS) entry which is preliminary data.</text>
</comment>
<protein>
    <submittedName>
        <fullName evidence="1">Uncharacterized protein</fullName>
    </submittedName>
</protein>
<proteinExistence type="predicted"/>
<keyword evidence="2" id="KW-1185">Reference proteome</keyword>
<name>A0A498IVZ2_MALDO</name>
<gene>
    <name evidence="1" type="ORF">DVH24_017440</name>
</gene>
<sequence length="123" mass="13463">MDGLFGSLIELDTLGDVSYSGFMVSHPHPGPTIFLARLYRSTILSILEPDHALMVLFLRTHTRTSQWVTHLGIALAANSLNFGVPMETEVSELSKYLVLGRDENIHIRSRGSTSLGDVGGLIL</sequence>
<organism evidence="1 2">
    <name type="scientific">Malus domestica</name>
    <name type="common">Apple</name>
    <name type="synonym">Pyrus malus</name>
    <dbReference type="NCBI Taxonomy" id="3750"/>
    <lineage>
        <taxon>Eukaryota</taxon>
        <taxon>Viridiplantae</taxon>
        <taxon>Streptophyta</taxon>
        <taxon>Embryophyta</taxon>
        <taxon>Tracheophyta</taxon>
        <taxon>Spermatophyta</taxon>
        <taxon>Magnoliopsida</taxon>
        <taxon>eudicotyledons</taxon>
        <taxon>Gunneridae</taxon>
        <taxon>Pentapetalae</taxon>
        <taxon>rosids</taxon>
        <taxon>fabids</taxon>
        <taxon>Rosales</taxon>
        <taxon>Rosaceae</taxon>
        <taxon>Amygdaloideae</taxon>
        <taxon>Maleae</taxon>
        <taxon>Malus</taxon>
    </lineage>
</organism>
<evidence type="ECO:0000313" key="1">
    <source>
        <dbReference type="EMBL" id="RXH86387.1"/>
    </source>
</evidence>
<accession>A0A498IVZ2</accession>
<evidence type="ECO:0000313" key="2">
    <source>
        <dbReference type="Proteomes" id="UP000290289"/>
    </source>
</evidence>
<reference evidence="1 2" key="1">
    <citation type="submission" date="2018-10" db="EMBL/GenBank/DDBJ databases">
        <title>A high-quality apple genome assembly.</title>
        <authorList>
            <person name="Hu J."/>
        </authorList>
    </citation>
    <scope>NUCLEOTIDE SEQUENCE [LARGE SCALE GENOMIC DNA]</scope>
    <source>
        <strain evidence="2">cv. HFTH1</strain>
        <tissue evidence="1">Young leaf</tissue>
    </source>
</reference>
<dbReference type="Proteomes" id="UP000290289">
    <property type="component" value="Chromosome 10"/>
</dbReference>